<feature type="short sequence motif" description="FFD box" evidence="1">
    <location>
        <begin position="399"/>
        <end position="415"/>
    </location>
</feature>
<dbReference type="InterPro" id="IPR047575">
    <property type="entry name" value="Sm"/>
</dbReference>
<dbReference type="PANTHER" id="PTHR13586">
    <property type="entry name" value="SCD6 PROTEIN-RELATED"/>
    <property type="match status" value="1"/>
</dbReference>
<feature type="compositionally biased region" description="Low complexity" evidence="2">
    <location>
        <begin position="307"/>
        <end position="357"/>
    </location>
</feature>
<feature type="domain" description="DFDF" evidence="3">
    <location>
        <begin position="364"/>
        <end position="400"/>
    </location>
</feature>
<dbReference type="SMART" id="SM01199">
    <property type="entry name" value="FDF"/>
    <property type="match status" value="1"/>
</dbReference>
<dbReference type="InterPro" id="IPR025762">
    <property type="entry name" value="DFDF"/>
</dbReference>
<feature type="compositionally biased region" description="Polar residues" evidence="2">
    <location>
        <begin position="240"/>
        <end position="263"/>
    </location>
</feature>
<dbReference type="PANTHER" id="PTHR13586:SF0">
    <property type="entry name" value="TRAILER HITCH, ISOFORM H"/>
    <property type="match status" value="1"/>
</dbReference>
<feature type="region of interest" description="Disordered" evidence="2">
    <location>
        <begin position="84"/>
        <end position="380"/>
    </location>
</feature>
<dbReference type="Pfam" id="PF12701">
    <property type="entry name" value="LSM14"/>
    <property type="match status" value="1"/>
</dbReference>
<feature type="compositionally biased region" description="Low complexity" evidence="2">
    <location>
        <begin position="161"/>
        <end position="174"/>
    </location>
</feature>
<proteinExistence type="predicted"/>
<reference evidence="7" key="1">
    <citation type="submission" date="2016-05" db="EMBL/GenBank/DDBJ databases">
        <title>Comparative genomics of biotechnologically important yeasts.</title>
        <authorList>
            <consortium name="DOE Joint Genome Institute"/>
            <person name="Riley R."/>
            <person name="Haridas S."/>
            <person name="Wolfe K.H."/>
            <person name="Lopes M.R."/>
            <person name="Hittinger C.T."/>
            <person name="Goker M."/>
            <person name="Salamov A."/>
            <person name="Wisecaver J."/>
            <person name="Long T.M."/>
            <person name="Aerts A.L."/>
            <person name="Barry K."/>
            <person name="Choi C."/>
            <person name="Clum A."/>
            <person name="Coughlan A.Y."/>
            <person name="Deshpande S."/>
            <person name="Douglass A.P."/>
            <person name="Hanson S.J."/>
            <person name="Klenk H.-P."/>
            <person name="Labutti K."/>
            <person name="Lapidus A."/>
            <person name="Lindquist E."/>
            <person name="Lipzen A."/>
            <person name="Meier-Kolthoff J.P."/>
            <person name="Ohm R.A."/>
            <person name="Otillar R.P."/>
            <person name="Pangilinan J."/>
            <person name="Peng Y."/>
            <person name="Rokas A."/>
            <person name="Rosa C.A."/>
            <person name="Scheuner C."/>
            <person name="Sibirny A.A."/>
            <person name="Slot J.C."/>
            <person name="Stielow J.B."/>
            <person name="Sun H."/>
            <person name="Kurtzman C.P."/>
            <person name="Blackwell M."/>
            <person name="Grigoriev I.V."/>
            <person name="Jeffries T.W."/>
        </authorList>
    </citation>
    <scope>NUCLEOTIDE SEQUENCE [LARGE SCALE GENOMIC DNA]</scope>
    <source>
        <strain evidence="7">DSM 1968</strain>
    </source>
</reference>
<feature type="domain" description="Sm" evidence="5">
    <location>
        <begin position="1"/>
        <end position="80"/>
    </location>
</feature>
<dbReference type="GO" id="GO:0033962">
    <property type="term" value="P:P-body assembly"/>
    <property type="evidence" value="ECO:0007669"/>
    <property type="project" value="TreeGrafter"/>
</dbReference>
<dbReference type="AlphaFoldDB" id="A0A1D2VJK7"/>
<dbReference type="InterPro" id="IPR025761">
    <property type="entry name" value="FFD_box"/>
</dbReference>
<dbReference type="STRING" id="1344418.A0A1D2VJK7"/>
<feature type="compositionally biased region" description="Pro residues" evidence="2">
    <location>
        <begin position="91"/>
        <end position="113"/>
    </location>
</feature>
<keyword evidence="7" id="KW-1185">Reference proteome</keyword>
<dbReference type="Gene3D" id="2.30.30.100">
    <property type="match status" value="1"/>
</dbReference>
<feature type="compositionally biased region" description="Polar residues" evidence="2">
    <location>
        <begin position="358"/>
        <end position="368"/>
    </location>
</feature>
<evidence type="ECO:0000313" key="7">
    <source>
        <dbReference type="Proteomes" id="UP000095038"/>
    </source>
</evidence>
<evidence type="ECO:0000313" key="6">
    <source>
        <dbReference type="EMBL" id="ODV61763.1"/>
    </source>
</evidence>
<dbReference type="PROSITE" id="PS52002">
    <property type="entry name" value="SM"/>
    <property type="match status" value="1"/>
</dbReference>
<dbReference type="FunCoup" id="A0A1D2VJK7">
    <property type="interactions" value="637"/>
</dbReference>
<sequence>MSQYIGKTISLISNKGVRYVGILHNINGEDATVALKSVRALGTEGRTGDPSSEIPPTPDPYDYVVFRGADVKDLSVLDVPPEQVLPQTPQFQPPPQQIPPPPQYYAPPMPMPPQQQTQQLPVQPPVQQPQQPQQYPISPQHLSQQTPDVSNIPKEPPIARPPSALSSNSSSLLSPSPPPPPPVAINQQKQAQKQSQQQQQQQQQQRSRSNSSLSLPSDKPAFSSVQQNDVSGYPIGYSIGYQNEYQNIPSKDANQNQLQSKAPSHQLLDDNLNSFQAQAPLPPQNEQTQTKPQPEGQKETETETEIQNQNQLQQQQSQSQSDLYQRSSHYNQYYQQKPYRKYQNSSQNQSSNRRYNSGPSNNNSQHQQFEIPKQDFDFNANNEKFAKQDKEIENKSPETFYNKQSSFFDTISSSAASDETQNFNVQKNGRPNGNNTNPSNNRNFGSNRNNALRYNDLETFGETKKNGYNSGRGGYRGSYRGRGNRGRGGYYNNRGGNRRYNNTGFRKFPENKEDTETPQW</sequence>
<feature type="compositionally biased region" description="Low complexity" evidence="2">
    <location>
        <begin position="490"/>
        <end position="502"/>
    </location>
</feature>
<dbReference type="GO" id="GO:0000932">
    <property type="term" value="C:P-body"/>
    <property type="evidence" value="ECO:0007669"/>
    <property type="project" value="TreeGrafter"/>
</dbReference>
<dbReference type="InterPro" id="IPR025609">
    <property type="entry name" value="Lsm14-like_N"/>
</dbReference>
<dbReference type="RefSeq" id="XP_020048070.1">
    <property type="nucleotide sequence ID" value="XM_020192085.1"/>
</dbReference>
<name>A0A1D2VJK7_9ASCO</name>
<dbReference type="SMART" id="SM01271">
    <property type="entry name" value="LSM14"/>
    <property type="match status" value="1"/>
</dbReference>
<dbReference type="InParanoid" id="A0A1D2VJK7"/>
<organism evidence="6 7">
    <name type="scientific">Ascoidea rubescens DSM 1968</name>
    <dbReference type="NCBI Taxonomy" id="1344418"/>
    <lineage>
        <taxon>Eukaryota</taxon>
        <taxon>Fungi</taxon>
        <taxon>Dikarya</taxon>
        <taxon>Ascomycota</taxon>
        <taxon>Saccharomycotina</taxon>
        <taxon>Saccharomycetes</taxon>
        <taxon>Ascoideaceae</taxon>
        <taxon>Ascoidea</taxon>
    </lineage>
</organism>
<evidence type="ECO:0000259" key="5">
    <source>
        <dbReference type="PROSITE" id="PS52002"/>
    </source>
</evidence>
<feature type="compositionally biased region" description="Low complexity" evidence="2">
    <location>
        <begin position="186"/>
        <end position="215"/>
    </location>
</feature>
<feature type="region of interest" description="Disordered" evidence="2">
    <location>
        <begin position="423"/>
        <end position="449"/>
    </location>
</feature>
<gene>
    <name evidence="6" type="ORF">ASCRUDRAFT_7253</name>
</gene>
<protein>
    <recommendedName>
        <fullName evidence="8">TFG box profile domain-containing protein</fullName>
    </recommendedName>
</protein>
<evidence type="ECO:0000256" key="1">
    <source>
        <dbReference type="PROSITE-ProRule" id="PRU00846"/>
    </source>
</evidence>
<feature type="compositionally biased region" description="Low complexity" evidence="2">
    <location>
        <begin position="128"/>
        <end position="140"/>
    </location>
</feature>
<dbReference type="GeneID" id="30965721"/>
<dbReference type="CDD" id="cd01736">
    <property type="entry name" value="LSm14_N"/>
    <property type="match status" value="1"/>
</dbReference>
<dbReference type="SUPFAM" id="SSF50182">
    <property type="entry name" value="Sm-like ribonucleoproteins"/>
    <property type="match status" value="1"/>
</dbReference>
<evidence type="ECO:0000259" key="4">
    <source>
        <dbReference type="PROSITE" id="PS51513"/>
    </source>
</evidence>
<dbReference type="EMBL" id="KV454478">
    <property type="protein sequence ID" value="ODV61763.1"/>
    <property type="molecule type" value="Genomic_DNA"/>
</dbReference>
<dbReference type="OrthoDB" id="21539at2759"/>
<evidence type="ECO:0000256" key="2">
    <source>
        <dbReference type="SAM" id="MobiDB-lite"/>
    </source>
</evidence>
<dbReference type="GO" id="GO:0003729">
    <property type="term" value="F:mRNA binding"/>
    <property type="evidence" value="ECO:0007669"/>
    <property type="project" value="TreeGrafter"/>
</dbReference>
<accession>A0A1D2VJK7</accession>
<feature type="region of interest" description="Disordered" evidence="2">
    <location>
        <begin position="463"/>
        <end position="520"/>
    </location>
</feature>
<evidence type="ECO:0000259" key="3">
    <source>
        <dbReference type="PROSITE" id="PS51512"/>
    </source>
</evidence>
<dbReference type="GO" id="GO:0034063">
    <property type="term" value="P:stress granule assembly"/>
    <property type="evidence" value="ECO:0007669"/>
    <property type="project" value="TreeGrafter"/>
</dbReference>
<feature type="compositionally biased region" description="Basic and acidic residues" evidence="2">
    <location>
        <begin position="507"/>
        <end position="520"/>
    </location>
</feature>
<dbReference type="Proteomes" id="UP000095038">
    <property type="component" value="Unassembled WGS sequence"/>
</dbReference>
<dbReference type="InterPro" id="IPR019050">
    <property type="entry name" value="FDF_dom"/>
</dbReference>
<dbReference type="PROSITE" id="PS51512">
    <property type="entry name" value="DFDF"/>
    <property type="match status" value="1"/>
</dbReference>
<feature type="compositionally biased region" description="Low complexity" evidence="2">
    <location>
        <begin position="428"/>
        <end position="449"/>
    </location>
</feature>
<dbReference type="InterPro" id="IPR010920">
    <property type="entry name" value="LSM_dom_sf"/>
</dbReference>
<evidence type="ECO:0008006" key="8">
    <source>
        <dbReference type="Google" id="ProtNLM"/>
    </source>
</evidence>
<dbReference type="PROSITE" id="PS51513">
    <property type="entry name" value="FFD"/>
    <property type="match status" value="1"/>
</dbReference>
<feature type="domain" description="FFD box profile" evidence="4">
    <location>
        <begin position="399"/>
        <end position="415"/>
    </location>
</feature>